<dbReference type="InterPro" id="IPR008979">
    <property type="entry name" value="Galactose-bd-like_sf"/>
</dbReference>
<keyword evidence="4" id="KW-1185">Reference proteome</keyword>
<dbReference type="InterPro" id="IPR005674">
    <property type="entry name" value="CocE/Ser_esterase"/>
</dbReference>
<evidence type="ECO:0000256" key="1">
    <source>
        <dbReference type="ARBA" id="ARBA00022801"/>
    </source>
</evidence>
<dbReference type="InterPro" id="IPR029058">
    <property type="entry name" value="AB_hydrolase_fold"/>
</dbReference>
<dbReference type="SMART" id="SM00939">
    <property type="entry name" value="PepX_C"/>
    <property type="match status" value="1"/>
</dbReference>
<dbReference type="SUPFAM" id="SSF53474">
    <property type="entry name" value="alpha/beta-Hydrolases"/>
    <property type="match status" value="1"/>
</dbReference>
<comment type="caution">
    <text evidence="3">The sequence shown here is derived from an EMBL/GenBank/DDBJ whole genome shotgun (WGS) entry which is preliminary data.</text>
</comment>
<dbReference type="InterPro" id="IPR000383">
    <property type="entry name" value="Xaa-Pro-like_dom"/>
</dbReference>
<dbReference type="EMBL" id="ATHI01000031">
    <property type="protein sequence ID" value="EPR30638.1"/>
    <property type="molecule type" value="Genomic_DNA"/>
</dbReference>
<reference evidence="3 4" key="1">
    <citation type="journal article" date="2013" name="Genome Announc.">
        <title>Draft genome sequences for three mercury-methylating, sulfate-reducing bacteria.</title>
        <authorList>
            <person name="Brown S.D."/>
            <person name="Hurt R.A.Jr."/>
            <person name="Gilmour C.C."/>
            <person name="Elias D.A."/>
        </authorList>
    </citation>
    <scope>NUCLEOTIDE SEQUENCE [LARGE SCALE GENOMIC DNA]</scope>
    <source>
        <strain evidence="3 4">DSM 16529</strain>
    </source>
</reference>
<organism evidence="3 4">
    <name type="scientific">Alkalidesulfovibrio alkalitolerans DSM 16529</name>
    <dbReference type="NCBI Taxonomy" id="1121439"/>
    <lineage>
        <taxon>Bacteria</taxon>
        <taxon>Pseudomonadati</taxon>
        <taxon>Thermodesulfobacteriota</taxon>
        <taxon>Desulfovibrionia</taxon>
        <taxon>Desulfovibrionales</taxon>
        <taxon>Desulfovibrionaceae</taxon>
        <taxon>Alkalidesulfovibrio</taxon>
    </lineage>
</organism>
<dbReference type="OrthoDB" id="9806163at2"/>
<dbReference type="NCBIfam" id="TIGR00976">
    <property type="entry name" value="CocE_NonD"/>
    <property type="match status" value="1"/>
</dbReference>
<dbReference type="Gene3D" id="1.10.3020.10">
    <property type="entry name" value="alpha-amino acid ester hydrolase ( Helical cap domain)"/>
    <property type="match status" value="1"/>
</dbReference>
<dbReference type="eggNOG" id="COG2936">
    <property type="taxonomic scope" value="Bacteria"/>
</dbReference>
<name>S7UEH2_9BACT</name>
<dbReference type="AlphaFoldDB" id="S7UEH2"/>
<dbReference type="PANTHER" id="PTHR43056:SF10">
    <property type="entry name" value="COCE_NOND FAMILY, PUTATIVE (AFU_ORTHOLOGUE AFUA_7G00600)-RELATED"/>
    <property type="match status" value="1"/>
</dbReference>
<evidence type="ECO:0000313" key="4">
    <source>
        <dbReference type="Proteomes" id="UP000014975"/>
    </source>
</evidence>
<dbReference type="RefSeq" id="WP_020888057.1">
    <property type="nucleotide sequence ID" value="NZ_ATHI01000031.1"/>
</dbReference>
<dbReference type="InterPro" id="IPR013736">
    <property type="entry name" value="Xaa-Pro_dipept_C"/>
</dbReference>
<dbReference type="GO" id="GO:0008239">
    <property type="term" value="F:dipeptidyl-peptidase activity"/>
    <property type="evidence" value="ECO:0007669"/>
    <property type="project" value="InterPro"/>
</dbReference>
<dbReference type="STRING" id="1121439.dsat_1360"/>
<sequence>MIRRIRLRHVLAALAILLVSIALAGWLILSPEKVDTLAPGEARELEAVFGGSAAHLPVPRFDGVDLQSVSLVMRDGVSIALDVWLPRGLGTETAPALLFPTRYWRRADMLWPLDDLFGLDDDVRFFTAHGYAVVRMDVRGSGASGGSRPYPWAPAEREDLREVITWMAGQPWSNGRVAAMGVSYVGTAAEFAAGLGHPALRAVLPMFSLYDVYTDIAFPGGVRNDWFVFRWGRFNQALDANRLPDSAPWWLKQVLRGVAPVGEGETAREALARNVAQHAKNGDIHADALSVTFRDDVAPAPGVSTDAFSPHAFVDDMRATATPFYAWGGWHDGAYAASALARAKALGGLVRTVIGPWNHGAEQMSDLITGADSLPPSRRVRLYEQLRFLEHHLRDNGPRPESGVIYHVMGHEVDGGGWRRTGVWPPQGISSRTFHLDSGGRLSGEAPEEESSIVHAVDFSVGSGGANRWRTQLNRSNVAYPGREDAARLVVFDSEPLDAPLVIVGEAVAYLRLAADREDAAVHVYLEAVAPSGKAAMLTEGVLRALHRHQGSEAGRTFLRAHGSPLVPGEVADMVVPLLPTAVAVPKGWRIRLALAGADADQFVRIPREGGVNWTLYLGGASPARLTLPVEGG</sequence>
<dbReference type="Pfam" id="PF08530">
    <property type="entry name" value="PepX_C"/>
    <property type="match status" value="1"/>
</dbReference>
<dbReference type="InterPro" id="IPR050585">
    <property type="entry name" value="Xaa-Pro_dipeptidyl-ppase/CocE"/>
</dbReference>
<accession>S7UEH2</accession>
<proteinExistence type="predicted"/>
<dbReference type="Pfam" id="PF02129">
    <property type="entry name" value="Peptidase_S15"/>
    <property type="match status" value="1"/>
</dbReference>
<dbReference type="PATRIC" id="fig|1121439.3.peg.2742"/>
<evidence type="ECO:0000259" key="2">
    <source>
        <dbReference type="SMART" id="SM00939"/>
    </source>
</evidence>
<dbReference type="PANTHER" id="PTHR43056">
    <property type="entry name" value="PEPTIDASE S9 PROLYL OLIGOPEPTIDASE"/>
    <property type="match status" value="1"/>
</dbReference>
<keyword evidence="1 3" id="KW-0378">Hydrolase</keyword>
<dbReference type="Proteomes" id="UP000014975">
    <property type="component" value="Unassembled WGS sequence"/>
</dbReference>
<feature type="domain" description="Xaa-Pro dipeptidyl-peptidase C-terminal" evidence="2">
    <location>
        <begin position="386"/>
        <end position="627"/>
    </location>
</feature>
<protein>
    <submittedName>
        <fullName evidence="3">Hydrolase CocE/NonD family protein</fullName>
    </submittedName>
</protein>
<evidence type="ECO:0000313" key="3">
    <source>
        <dbReference type="EMBL" id="EPR30638.1"/>
    </source>
</evidence>
<gene>
    <name evidence="3" type="ORF">dsat_1360</name>
</gene>
<dbReference type="Gene3D" id="3.40.50.1820">
    <property type="entry name" value="alpha/beta hydrolase"/>
    <property type="match status" value="1"/>
</dbReference>
<dbReference type="Gene3D" id="2.60.120.260">
    <property type="entry name" value="Galactose-binding domain-like"/>
    <property type="match status" value="1"/>
</dbReference>
<dbReference type="SUPFAM" id="SSF49785">
    <property type="entry name" value="Galactose-binding domain-like"/>
    <property type="match status" value="1"/>
</dbReference>